<dbReference type="Proteomes" id="UP000010478">
    <property type="component" value="Chromosome"/>
</dbReference>
<dbReference type="HOGENOM" id="CLU_078800_0_0_3"/>
<dbReference type="GO" id="GO:0003677">
    <property type="term" value="F:DNA binding"/>
    <property type="evidence" value="ECO:0007669"/>
    <property type="project" value="InterPro"/>
</dbReference>
<dbReference type="AlphaFoldDB" id="K9VS19"/>
<dbReference type="InterPro" id="IPR010982">
    <property type="entry name" value="Lambda_DNA-bd_dom_sf"/>
</dbReference>
<reference evidence="2 3" key="1">
    <citation type="submission" date="2012-05" db="EMBL/GenBank/DDBJ databases">
        <title>Finished chromosome of genome of Oscillatoria sp. PCC 7112.</title>
        <authorList>
            <consortium name="US DOE Joint Genome Institute"/>
            <person name="Gugger M."/>
            <person name="Coursin T."/>
            <person name="Rippka R."/>
            <person name="Tandeau De Marsac N."/>
            <person name="Huntemann M."/>
            <person name="Wei C.-L."/>
            <person name="Han J."/>
            <person name="Detter J.C."/>
            <person name="Han C."/>
            <person name="Tapia R."/>
            <person name="Davenport K."/>
            <person name="Daligault H."/>
            <person name="Erkkila T."/>
            <person name="Gu W."/>
            <person name="Munk A.C.C."/>
            <person name="Teshima H."/>
            <person name="Xu Y."/>
            <person name="Chain P."/>
            <person name="Chen A."/>
            <person name="Krypides N."/>
            <person name="Mavromatis K."/>
            <person name="Markowitz V."/>
            <person name="Szeto E."/>
            <person name="Ivanova N."/>
            <person name="Mikhailova N."/>
            <person name="Ovchinnikova G."/>
            <person name="Pagani I."/>
            <person name="Pati A."/>
            <person name="Goodwin L."/>
            <person name="Peters L."/>
            <person name="Pitluck S."/>
            <person name="Woyke T."/>
            <person name="Kerfeld C."/>
        </authorList>
    </citation>
    <scope>NUCLEOTIDE SEQUENCE [LARGE SCALE GENOMIC DNA]</scope>
    <source>
        <strain evidence="2 3">PCC 7112</strain>
    </source>
</reference>
<protein>
    <submittedName>
        <fullName evidence="2">Helix-turn-helix domain protein</fullName>
    </submittedName>
</protein>
<dbReference type="CDD" id="cd00093">
    <property type="entry name" value="HTH_XRE"/>
    <property type="match status" value="1"/>
</dbReference>
<gene>
    <name evidence="2" type="ORF">Osc7112_6104</name>
</gene>
<dbReference type="Gene3D" id="1.10.260.40">
    <property type="entry name" value="lambda repressor-like DNA-binding domains"/>
    <property type="match status" value="1"/>
</dbReference>
<dbReference type="SMART" id="SM00530">
    <property type="entry name" value="HTH_XRE"/>
    <property type="match status" value="1"/>
</dbReference>
<sequence>MYFLKARDSLRSRICPFINLDEFFVTANTPDYAPQLQRLMQQAGLSSDRELSNKAGVSEIQLSRLRRGLALQTRADILLKISQALQISLPELLATLAPNYVELEKTPPTALEQEYQRLQASIEQQRESLMQEFQLSSVQILESWMLQWPTAASKAQENHNLRAQKLLPLLRPVEQLLEHWGVESIAPVGAQIPYNPQQHQLMEGTADPGEPVKVRYTGYRQGDKLLYRAKVSPV</sequence>
<dbReference type="PROSITE" id="PS50943">
    <property type="entry name" value="HTH_CROC1"/>
    <property type="match status" value="1"/>
</dbReference>
<dbReference type="Pfam" id="PF13443">
    <property type="entry name" value="HTH_26"/>
    <property type="match status" value="1"/>
</dbReference>
<dbReference type="STRING" id="179408.Osc7112_6104"/>
<accession>K9VS19</accession>
<evidence type="ECO:0000313" key="2">
    <source>
        <dbReference type="EMBL" id="AFZ10292.1"/>
    </source>
</evidence>
<dbReference type="eggNOG" id="COG3655">
    <property type="taxonomic scope" value="Bacteria"/>
</dbReference>
<dbReference type="RefSeq" id="WP_015179490.1">
    <property type="nucleotide sequence ID" value="NC_019729.1"/>
</dbReference>
<feature type="domain" description="HTH cro/C1-type" evidence="1">
    <location>
        <begin position="36"/>
        <end position="92"/>
    </location>
</feature>
<dbReference type="SUPFAM" id="SSF47413">
    <property type="entry name" value="lambda repressor-like DNA-binding domains"/>
    <property type="match status" value="1"/>
</dbReference>
<keyword evidence="3" id="KW-1185">Reference proteome</keyword>
<dbReference type="EMBL" id="CP003614">
    <property type="protein sequence ID" value="AFZ10292.1"/>
    <property type="molecule type" value="Genomic_DNA"/>
</dbReference>
<evidence type="ECO:0000313" key="3">
    <source>
        <dbReference type="Proteomes" id="UP000010478"/>
    </source>
</evidence>
<dbReference type="PATRIC" id="fig|179408.3.peg.7598"/>
<name>K9VS19_9CYAN</name>
<proteinExistence type="predicted"/>
<dbReference type="InterPro" id="IPR001387">
    <property type="entry name" value="Cro/C1-type_HTH"/>
</dbReference>
<organism evidence="2 3">
    <name type="scientific">Phormidium nigroviride PCC 7112</name>
    <dbReference type="NCBI Taxonomy" id="179408"/>
    <lineage>
        <taxon>Bacteria</taxon>
        <taxon>Bacillati</taxon>
        <taxon>Cyanobacteriota</taxon>
        <taxon>Cyanophyceae</taxon>
        <taxon>Oscillatoriophycideae</taxon>
        <taxon>Oscillatoriales</taxon>
        <taxon>Oscillatoriaceae</taxon>
        <taxon>Phormidium</taxon>
    </lineage>
</organism>
<evidence type="ECO:0000259" key="1">
    <source>
        <dbReference type="PROSITE" id="PS50943"/>
    </source>
</evidence>
<dbReference type="eggNOG" id="COG0576">
    <property type="taxonomic scope" value="Bacteria"/>
</dbReference>
<dbReference type="KEGG" id="oni:Osc7112_6104"/>